<feature type="region of interest" description="Disordered" evidence="1">
    <location>
        <begin position="680"/>
        <end position="699"/>
    </location>
</feature>
<dbReference type="InterPro" id="IPR005062">
    <property type="entry name" value="SAC3/GANP/THP3_conserved"/>
</dbReference>
<organism evidence="3 4">
    <name type="scientific">Rhamnella rubrinervis</name>
    <dbReference type="NCBI Taxonomy" id="2594499"/>
    <lineage>
        <taxon>Eukaryota</taxon>
        <taxon>Viridiplantae</taxon>
        <taxon>Streptophyta</taxon>
        <taxon>Embryophyta</taxon>
        <taxon>Tracheophyta</taxon>
        <taxon>Spermatophyta</taxon>
        <taxon>Magnoliopsida</taxon>
        <taxon>eudicotyledons</taxon>
        <taxon>Gunneridae</taxon>
        <taxon>Pentapetalae</taxon>
        <taxon>rosids</taxon>
        <taxon>fabids</taxon>
        <taxon>Rosales</taxon>
        <taxon>Rhamnaceae</taxon>
        <taxon>rhamnoid group</taxon>
        <taxon>Rhamneae</taxon>
        <taxon>Rhamnella</taxon>
    </lineage>
</organism>
<proteinExistence type="predicted"/>
<dbReference type="InterPro" id="IPR045107">
    <property type="entry name" value="SAC3/GANP/THP3"/>
</dbReference>
<gene>
    <name evidence="3" type="ORF">FNV43_RR01903</name>
</gene>
<dbReference type="Proteomes" id="UP000796880">
    <property type="component" value="Unassembled WGS sequence"/>
</dbReference>
<accession>A0A8K0HQH3</accession>
<evidence type="ECO:0000313" key="4">
    <source>
        <dbReference type="Proteomes" id="UP000796880"/>
    </source>
</evidence>
<dbReference type="PANTHER" id="PTHR12436">
    <property type="entry name" value="80 KDA MCM3-ASSOCIATED PROTEIN"/>
    <property type="match status" value="1"/>
</dbReference>
<dbReference type="GO" id="GO:0006406">
    <property type="term" value="P:mRNA export from nucleus"/>
    <property type="evidence" value="ECO:0007669"/>
    <property type="project" value="TreeGrafter"/>
</dbReference>
<dbReference type="GO" id="GO:0070390">
    <property type="term" value="C:transcription export complex 2"/>
    <property type="evidence" value="ECO:0007669"/>
    <property type="project" value="TreeGrafter"/>
</dbReference>
<evidence type="ECO:0000259" key="2">
    <source>
        <dbReference type="Pfam" id="PF03399"/>
    </source>
</evidence>
<evidence type="ECO:0000313" key="3">
    <source>
        <dbReference type="EMBL" id="KAF3457246.1"/>
    </source>
</evidence>
<keyword evidence="4" id="KW-1185">Reference proteome</keyword>
<reference evidence="3" key="1">
    <citation type="submission" date="2020-03" db="EMBL/GenBank/DDBJ databases">
        <title>A high-quality chromosome-level genome assembly of a woody plant with both climbing and erect habits, Rhamnella rubrinervis.</title>
        <authorList>
            <person name="Lu Z."/>
            <person name="Yang Y."/>
            <person name="Zhu X."/>
            <person name="Sun Y."/>
        </authorList>
    </citation>
    <scope>NUCLEOTIDE SEQUENCE</scope>
    <source>
        <strain evidence="3">BYM</strain>
        <tissue evidence="3">Leaf</tissue>
    </source>
</reference>
<feature type="domain" description="SAC3/GANP/THP3 conserved" evidence="2">
    <location>
        <begin position="445"/>
        <end position="590"/>
    </location>
</feature>
<evidence type="ECO:0000256" key="1">
    <source>
        <dbReference type="SAM" id="MobiDB-lite"/>
    </source>
</evidence>
<dbReference type="Gene3D" id="1.25.40.990">
    <property type="match status" value="1"/>
</dbReference>
<protein>
    <recommendedName>
        <fullName evidence="2">SAC3/GANP/THP3 conserved domain-containing protein</fullName>
    </recommendedName>
</protein>
<sequence>MLRHRSRSVRMRQNFETTSFGLVPQPTNPRSIASFSSYSLDYKELMRQSFLGNGSWFLDLYCHHLRDGYAKQKERCKKHEQSRSILNVSEEILGMLSRKNPDAGCLCWKLIICSHLNNPEEDKLGQRNLAAGSWLLSKLMLSSKMDYDAGLVISSAGLSIWKKCVPNQLVFDLTCCWSVVKDANFNNLTETLSGASAVLFIASESIPWKLQKDKLHTLLLSIPCGSCLPLLILDPNDLVLAFNKALDQSLGEFSRAAEANHTGWPCPEISILEFSRTMESHVPKVGRSEVDKIQPIISALEECKLPAFSADLSCLASGSNSVEDIENNIVKLKNCLVKYLTEESKMMGLEFAIKEAHVLLQISFRLEHRGSLVSLIFSRGRPLPEPKGFLLKTTPNGDVEVHEAIHTTDFMQEESSFDQRAMASDVSDIKGVSNLSGRDSVVGSHIRLHIIAMHELCEYPKGEGFYEGFDAHLNIEQMNKTSVELFQLYDDHRKKGIHIPTEKEFRGYYALLKLDKHPGYTVEPAEFSLDLAKMTPQIRLTSEVMFARKVSRACGIGNYISFFRLARKASYLQACLSTLTLQSYGRKHLPFCMLVSRITRESLLPMLEEEDLESLLEYHGFLIKVFNEPYMVKEGPFLNFDKEYPTRRSKLVDLKRSGRIIEDVLPSTQVISMHLKAPKETQMGKNDPKSVPPVERESSSCDIPAIEVDGTAHALDEEMPDSQAAPSQKESIQIQPTFETPVVYQQSKDNHQMAGILSLPWGSSSVRVDSPGIPKDDTIFGKTLHSGTGTETKITLKPHAEEEPRVYKNVENSVPQIILNQLEDEVPPDLLRENDNDDLMENDQQEETAEAKLKLIIRLWKRQSSKQRELREQRQVAANAALQSLSIGLPIYLQKDQPSVSGEFDIGQFLTERCKKLEQSRSILNVSGEILEEDKLGQMNFAAGSWLLSKLMPSRKPDYDAGLVISSAGLSIWKKCVPNQSVLDLTCCCISWKLQKDKLHNLLLSIPSGSCLPLLILSDSYKDEVSDLSSFIINELGLHHVDQSWISSFRIVFLVENQQIEHLNGFFSDKQLREGLQWLASESPQQPVLHYVRTRELVLTHLNSSLEVLKKLNDYEIGPNNLVLAFNKALDQSLGEISSAAEANHTGWPCPEISILEFCEEFRTMESHVPKVGWSEVDKIQPIISALEECKLPAFSADLSCLASG</sequence>
<dbReference type="OrthoDB" id="21502at2759"/>
<dbReference type="EMBL" id="VOIH02000001">
    <property type="protein sequence ID" value="KAF3457246.1"/>
    <property type="molecule type" value="Genomic_DNA"/>
</dbReference>
<dbReference type="Pfam" id="PF03399">
    <property type="entry name" value="SAC3_GANP"/>
    <property type="match status" value="1"/>
</dbReference>
<dbReference type="AlphaFoldDB" id="A0A8K0HQH3"/>
<dbReference type="GO" id="GO:0005737">
    <property type="term" value="C:cytoplasm"/>
    <property type="evidence" value="ECO:0007669"/>
    <property type="project" value="TreeGrafter"/>
</dbReference>
<comment type="caution">
    <text evidence="3">The sequence shown here is derived from an EMBL/GenBank/DDBJ whole genome shotgun (WGS) entry which is preliminary data.</text>
</comment>
<dbReference type="PANTHER" id="PTHR12436:SF17">
    <property type="entry name" value="SAC3 FAMILY PROTEIN B"/>
    <property type="match status" value="1"/>
</dbReference>
<name>A0A8K0HQH3_9ROSA</name>